<feature type="region of interest" description="Disordered" evidence="1">
    <location>
        <begin position="1"/>
        <end position="39"/>
    </location>
</feature>
<accession>A0A133NRE3</accession>
<gene>
    <name evidence="2" type="ORF">HMPREF3216_00290</name>
</gene>
<evidence type="ECO:0000256" key="1">
    <source>
        <dbReference type="SAM" id="MobiDB-lite"/>
    </source>
</evidence>
<protein>
    <submittedName>
        <fullName evidence="2">Uncharacterized protein</fullName>
    </submittedName>
</protein>
<evidence type="ECO:0000313" key="3">
    <source>
        <dbReference type="Proteomes" id="UP000070558"/>
    </source>
</evidence>
<dbReference type="EMBL" id="LRQA01000024">
    <property type="protein sequence ID" value="KXA18866.1"/>
    <property type="molecule type" value="Genomic_DNA"/>
</dbReference>
<organism evidence="2 3">
    <name type="scientific">Gardnerella vaginalis</name>
    <dbReference type="NCBI Taxonomy" id="2702"/>
    <lineage>
        <taxon>Bacteria</taxon>
        <taxon>Bacillati</taxon>
        <taxon>Actinomycetota</taxon>
        <taxon>Actinomycetes</taxon>
        <taxon>Bifidobacteriales</taxon>
        <taxon>Bifidobacteriaceae</taxon>
        <taxon>Gardnerella</taxon>
    </lineage>
</organism>
<comment type="caution">
    <text evidence="2">The sequence shown here is derived from an EMBL/GenBank/DDBJ whole genome shotgun (WGS) entry which is preliminary data.</text>
</comment>
<dbReference type="AlphaFoldDB" id="A0A133NRE3"/>
<dbReference type="Proteomes" id="UP000070558">
    <property type="component" value="Unassembled WGS sequence"/>
</dbReference>
<name>A0A133NRE3_GARVA</name>
<feature type="compositionally biased region" description="Low complexity" evidence="1">
    <location>
        <begin position="23"/>
        <end position="39"/>
    </location>
</feature>
<proteinExistence type="predicted"/>
<reference evidence="2 3" key="1">
    <citation type="submission" date="2016-01" db="EMBL/GenBank/DDBJ databases">
        <authorList>
            <person name="Oliw E.H."/>
        </authorList>
    </citation>
    <scope>NUCLEOTIDE SEQUENCE [LARGE SCALE GENOMIC DNA]</scope>
    <source>
        <strain evidence="2 3">GED7760B</strain>
    </source>
</reference>
<sequence>MLLKTACRATKSGRFSRKCSSKQQNQQQNRENLTQQQAL</sequence>
<evidence type="ECO:0000313" key="2">
    <source>
        <dbReference type="EMBL" id="KXA18866.1"/>
    </source>
</evidence>